<evidence type="ECO:0000313" key="2">
    <source>
        <dbReference type="Proteomes" id="UP000326500"/>
    </source>
</evidence>
<evidence type="ECO:0000313" key="1">
    <source>
        <dbReference type="EMBL" id="SDK20789.1"/>
    </source>
</evidence>
<name>A0A1G9A086_9EURY</name>
<dbReference type="Proteomes" id="UP000326500">
    <property type="component" value="Unassembled WGS sequence"/>
</dbReference>
<gene>
    <name evidence="1" type="ORF">SAMN04488571_105109</name>
</gene>
<dbReference type="EMBL" id="FNFT01000005">
    <property type="protein sequence ID" value="SDK20789.1"/>
    <property type="molecule type" value="Genomic_DNA"/>
</dbReference>
<accession>A0A1G9A086</accession>
<proteinExistence type="predicted"/>
<sequence>MDSRREKIPCCAADALRQIRRIDVGGTIIGFTMLDAVFAEVAAMGIGDDAALGKELVRRVREHNYVPPGGETLYAAALVREYRADRRPGSCDCCR</sequence>
<reference evidence="1 2" key="1">
    <citation type="submission" date="2016-10" db="EMBL/GenBank/DDBJ databases">
        <authorList>
            <person name="Varghese N."/>
            <person name="Submissions S."/>
        </authorList>
    </citation>
    <scope>NUCLEOTIDE SEQUENCE [LARGE SCALE GENOMIC DNA]</scope>
    <source>
        <strain evidence="1 2">DSM 2373</strain>
    </source>
</reference>
<dbReference type="AlphaFoldDB" id="A0A1G9A086"/>
<dbReference type="STRING" id="2200.GCA_001571405_01679"/>
<keyword evidence="2" id="KW-1185">Reference proteome</keyword>
<organism evidence="1 2">
    <name type="scientific">Methanoculleus thermophilus</name>
    <dbReference type="NCBI Taxonomy" id="2200"/>
    <lineage>
        <taxon>Archaea</taxon>
        <taxon>Methanobacteriati</taxon>
        <taxon>Methanobacteriota</taxon>
        <taxon>Stenosarchaea group</taxon>
        <taxon>Methanomicrobia</taxon>
        <taxon>Methanomicrobiales</taxon>
        <taxon>Methanomicrobiaceae</taxon>
        <taxon>Methanoculleus</taxon>
    </lineage>
</organism>
<protein>
    <submittedName>
        <fullName evidence="1">Uncharacterized protein</fullName>
    </submittedName>
</protein>
<dbReference type="RefSeq" id="WP_066957932.1">
    <property type="nucleotide sequence ID" value="NZ_BCNX01000008.1"/>
</dbReference>
<dbReference type="OrthoDB" id="115867at2157"/>